<dbReference type="EMBL" id="LUCH01004617">
    <property type="protein sequence ID" value="KAF5398812.1"/>
    <property type="molecule type" value="Genomic_DNA"/>
</dbReference>
<accession>A0A8J4WVR2</accession>
<gene>
    <name evidence="2" type="ORF">PHET_08289</name>
</gene>
<evidence type="ECO:0000313" key="3">
    <source>
        <dbReference type="Proteomes" id="UP000748531"/>
    </source>
</evidence>
<organism evidence="2 3">
    <name type="scientific">Paragonimus heterotremus</name>
    <dbReference type="NCBI Taxonomy" id="100268"/>
    <lineage>
        <taxon>Eukaryota</taxon>
        <taxon>Metazoa</taxon>
        <taxon>Spiralia</taxon>
        <taxon>Lophotrochozoa</taxon>
        <taxon>Platyhelminthes</taxon>
        <taxon>Trematoda</taxon>
        <taxon>Digenea</taxon>
        <taxon>Plagiorchiida</taxon>
        <taxon>Troglotremata</taxon>
        <taxon>Troglotrematidae</taxon>
        <taxon>Paragonimus</taxon>
    </lineage>
</organism>
<sequence length="134" mass="14694">MHGTASHTFPCYTQIHAFRLCPGLCHTTIAFVNKMFPRSTLLVCFILWLTSRQSWAPMKLHVDSSSRLPLELGGTWFYSHNVVDCQVGGASNATLSGIPQRRGGCTSANPQRSDGGDQGRPDRTNGRDMAGKIE</sequence>
<feature type="region of interest" description="Disordered" evidence="1">
    <location>
        <begin position="96"/>
        <end position="134"/>
    </location>
</feature>
<name>A0A8J4WVR2_9TREM</name>
<protein>
    <submittedName>
        <fullName evidence="2">Uncharacterized protein</fullName>
    </submittedName>
</protein>
<comment type="caution">
    <text evidence="2">The sequence shown here is derived from an EMBL/GenBank/DDBJ whole genome shotgun (WGS) entry which is preliminary data.</text>
</comment>
<reference evidence="2" key="1">
    <citation type="submission" date="2019-05" db="EMBL/GenBank/DDBJ databases">
        <title>Annotation for the trematode Paragonimus heterotremus.</title>
        <authorList>
            <person name="Choi Y.-J."/>
        </authorList>
    </citation>
    <scope>NUCLEOTIDE SEQUENCE</scope>
    <source>
        <strain evidence="2">LC</strain>
    </source>
</reference>
<dbReference type="AlphaFoldDB" id="A0A8J4WVR2"/>
<evidence type="ECO:0000256" key="1">
    <source>
        <dbReference type="SAM" id="MobiDB-lite"/>
    </source>
</evidence>
<proteinExistence type="predicted"/>
<keyword evidence="3" id="KW-1185">Reference proteome</keyword>
<feature type="compositionally biased region" description="Basic and acidic residues" evidence="1">
    <location>
        <begin position="114"/>
        <end position="134"/>
    </location>
</feature>
<evidence type="ECO:0000313" key="2">
    <source>
        <dbReference type="EMBL" id="KAF5398812.1"/>
    </source>
</evidence>
<dbReference type="Proteomes" id="UP000748531">
    <property type="component" value="Unassembled WGS sequence"/>
</dbReference>